<feature type="binding site" evidence="10">
    <location>
        <begin position="9"/>
        <end position="16"/>
    </location>
    <ligand>
        <name>ATP</name>
        <dbReference type="ChEBI" id="CHEBI:30616"/>
    </ligand>
</feature>
<evidence type="ECO:0000256" key="10">
    <source>
        <dbReference type="HAMAP-Rule" id="MF_00185"/>
    </source>
</evidence>
<evidence type="ECO:0000256" key="6">
    <source>
        <dbReference type="ARBA" id="ARBA00022741"/>
    </source>
</evidence>
<dbReference type="NCBIfam" id="TIGR00174">
    <property type="entry name" value="miaA"/>
    <property type="match status" value="1"/>
</dbReference>
<comment type="caution">
    <text evidence="14">The sequence shown here is derived from an EMBL/GenBank/DDBJ whole genome shotgun (WGS) entry which is preliminary data.</text>
</comment>
<comment type="similarity">
    <text evidence="3 10 13">Belongs to the IPP transferase family.</text>
</comment>
<evidence type="ECO:0000256" key="7">
    <source>
        <dbReference type="ARBA" id="ARBA00022840"/>
    </source>
</evidence>
<evidence type="ECO:0000256" key="11">
    <source>
        <dbReference type="RuleBase" id="RU003783"/>
    </source>
</evidence>
<keyword evidence="7 10" id="KW-0067">ATP-binding</keyword>
<dbReference type="InterPro" id="IPR039657">
    <property type="entry name" value="Dimethylallyltransferase"/>
</dbReference>
<evidence type="ECO:0000256" key="8">
    <source>
        <dbReference type="ARBA" id="ARBA00022842"/>
    </source>
</evidence>
<comment type="catalytic activity">
    <reaction evidence="9 10 11">
        <text>adenosine(37) in tRNA + dimethylallyl diphosphate = N(6)-dimethylallyladenosine(37) in tRNA + diphosphate</text>
        <dbReference type="Rhea" id="RHEA:26482"/>
        <dbReference type="Rhea" id="RHEA-COMP:10162"/>
        <dbReference type="Rhea" id="RHEA-COMP:10375"/>
        <dbReference type="ChEBI" id="CHEBI:33019"/>
        <dbReference type="ChEBI" id="CHEBI:57623"/>
        <dbReference type="ChEBI" id="CHEBI:74411"/>
        <dbReference type="ChEBI" id="CHEBI:74415"/>
        <dbReference type="EC" id="2.5.1.75"/>
    </reaction>
</comment>
<name>A0ABS4KCN6_9FIRM</name>
<comment type="caution">
    <text evidence="10">Lacks conserved residue(s) required for the propagation of feature annotation.</text>
</comment>
<dbReference type="GO" id="GO:0052381">
    <property type="term" value="F:tRNA dimethylallyltransferase activity"/>
    <property type="evidence" value="ECO:0007669"/>
    <property type="project" value="UniProtKB-EC"/>
</dbReference>
<evidence type="ECO:0000256" key="12">
    <source>
        <dbReference type="RuleBase" id="RU003784"/>
    </source>
</evidence>
<comment type="function">
    <text evidence="2 10 12">Catalyzes the transfer of a dimethylallyl group onto the adenine at position 37 in tRNAs that read codons beginning with uridine, leading to the formation of N6-(dimethylallyl)adenosine (i(6)A).</text>
</comment>
<comment type="subunit">
    <text evidence="10">Monomer.</text>
</comment>
<dbReference type="Pfam" id="PF01715">
    <property type="entry name" value="IPPT"/>
    <property type="match status" value="1"/>
</dbReference>
<dbReference type="EMBL" id="JAGGLJ010000008">
    <property type="protein sequence ID" value="MBP2025525.1"/>
    <property type="molecule type" value="Genomic_DNA"/>
</dbReference>
<dbReference type="EC" id="2.5.1.75" evidence="10"/>
<evidence type="ECO:0000256" key="5">
    <source>
        <dbReference type="ARBA" id="ARBA00022694"/>
    </source>
</evidence>
<dbReference type="RefSeq" id="WP_210060812.1">
    <property type="nucleotide sequence ID" value="NZ_JAGGLJ010000008.1"/>
</dbReference>
<dbReference type="Gene3D" id="3.40.50.300">
    <property type="entry name" value="P-loop containing nucleotide triphosphate hydrolases"/>
    <property type="match status" value="1"/>
</dbReference>
<keyword evidence="5 10" id="KW-0819">tRNA processing</keyword>
<comment type="cofactor">
    <cofactor evidence="1 10">
        <name>Mg(2+)</name>
        <dbReference type="ChEBI" id="CHEBI:18420"/>
    </cofactor>
</comment>
<keyword evidence="8 10" id="KW-0460">Magnesium</keyword>
<evidence type="ECO:0000313" key="14">
    <source>
        <dbReference type="EMBL" id="MBP2025525.1"/>
    </source>
</evidence>
<evidence type="ECO:0000256" key="9">
    <source>
        <dbReference type="ARBA" id="ARBA00049563"/>
    </source>
</evidence>
<proteinExistence type="inferred from homology"/>
<evidence type="ECO:0000256" key="2">
    <source>
        <dbReference type="ARBA" id="ARBA00003213"/>
    </source>
</evidence>
<dbReference type="InterPro" id="IPR027417">
    <property type="entry name" value="P-loop_NTPase"/>
</dbReference>
<evidence type="ECO:0000313" key="15">
    <source>
        <dbReference type="Proteomes" id="UP001519306"/>
    </source>
</evidence>
<feature type="region of interest" description="Interaction with substrate tRNA" evidence="10">
    <location>
        <begin position="34"/>
        <end position="37"/>
    </location>
</feature>
<feature type="site" description="Interaction with substrate tRNA" evidence="10">
    <location>
        <position position="99"/>
    </location>
</feature>
<protein>
    <recommendedName>
        <fullName evidence="10">tRNA dimethylallyltransferase</fullName>
        <ecNumber evidence="10">2.5.1.75</ecNumber>
    </recommendedName>
    <alternativeName>
        <fullName evidence="10">Dimethylallyl diphosphate:tRNA dimethylallyltransferase</fullName>
        <shortName evidence="10">DMAPP:tRNA dimethylallyltransferase</shortName>
        <shortName evidence="10">DMATase</shortName>
    </alternativeName>
    <alternativeName>
        <fullName evidence="10">Isopentenyl-diphosphate:tRNA isopentenyltransferase</fullName>
        <shortName evidence="10">IPP transferase</shortName>
        <shortName evidence="10">IPPT</shortName>
        <shortName evidence="10">IPTase</shortName>
    </alternativeName>
</protein>
<dbReference type="Gene3D" id="1.10.20.140">
    <property type="match status" value="1"/>
</dbReference>
<feature type="binding site" evidence="10">
    <location>
        <begin position="11"/>
        <end position="16"/>
    </location>
    <ligand>
        <name>substrate</name>
    </ligand>
</feature>
<keyword evidence="15" id="KW-1185">Reference proteome</keyword>
<dbReference type="InterPro" id="IPR018022">
    <property type="entry name" value="IPT"/>
</dbReference>
<reference evidence="14 15" key="1">
    <citation type="submission" date="2021-03" db="EMBL/GenBank/DDBJ databases">
        <title>Genomic Encyclopedia of Type Strains, Phase IV (KMG-IV): sequencing the most valuable type-strain genomes for metagenomic binning, comparative biology and taxonomic classification.</title>
        <authorList>
            <person name="Goeker M."/>
        </authorList>
    </citation>
    <scope>NUCLEOTIDE SEQUENCE [LARGE SCALE GENOMIC DNA]</scope>
    <source>
        <strain evidence="14 15">DSM 27563</strain>
    </source>
</reference>
<dbReference type="HAMAP" id="MF_00185">
    <property type="entry name" value="IPP_trans"/>
    <property type="match status" value="1"/>
</dbReference>
<feature type="region of interest" description="Interaction with substrate tRNA" evidence="10">
    <location>
        <begin position="158"/>
        <end position="162"/>
    </location>
</feature>
<dbReference type="Proteomes" id="UP001519306">
    <property type="component" value="Unassembled WGS sequence"/>
</dbReference>
<keyword evidence="6 10" id="KW-0547">Nucleotide-binding</keyword>
<gene>
    <name evidence="10" type="primary">miaA</name>
    <name evidence="14" type="ORF">J2Z71_001058</name>
</gene>
<feature type="site" description="Interaction with substrate tRNA" evidence="10">
    <location>
        <position position="122"/>
    </location>
</feature>
<evidence type="ECO:0000256" key="3">
    <source>
        <dbReference type="ARBA" id="ARBA00005842"/>
    </source>
</evidence>
<dbReference type="SUPFAM" id="SSF52540">
    <property type="entry name" value="P-loop containing nucleoside triphosphate hydrolases"/>
    <property type="match status" value="2"/>
</dbReference>
<evidence type="ECO:0000256" key="1">
    <source>
        <dbReference type="ARBA" id="ARBA00001946"/>
    </source>
</evidence>
<dbReference type="PANTHER" id="PTHR11088:SF60">
    <property type="entry name" value="TRNA DIMETHYLALLYLTRANSFERASE"/>
    <property type="match status" value="1"/>
</dbReference>
<evidence type="ECO:0000256" key="13">
    <source>
        <dbReference type="RuleBase" id="RU003785"/>
    </source>
</evidence>
<organism evidence="14 15">
    <name type="scientific">Peptoniphilus stercorisuis</name>
    <dbReference type="NCBI Taxonomy" id="1436965"/>
    <lineage>
        <taxon>Bacteria</taxon>
        <taxon>Bacillati</taxon>
        <taxon>Bacillota</taxon>
        <taxon>Tissierellia</taxon>
        <taxon>Tissierellales</taxon>
        <taxon>Peptoniphilaceae</taxon>
        <taxon>Peptoniphilus</taxon>
    </lineage>
</organism>
<sequence length="305" mass="35889">MENLLILTGPTGIGKTKLSLNIAENFNGEIISSDSMQIYKKMDIGTDKINLENTNIKHYMVDIVDPDENFTVSDFKNQAKNIISEINYKNKLPIVVGGTGLYVNSLVYNLTFSNVEPNQEYRDYLENIISDKGLYYLYEQLQELDKIASEKIDKNNKQRIIRALEIIKFSDKKETKNFREENTDYNLKMIGLNMDRALLYERINNRVDEMFQLGLVDEVKDLLDNGYSENLVSMKAIGYKEIISYLNNEITLEESKDLIKKNSRHYAKRQLTWFRRDNRIKWFDRLDKNLEEKIYNYIGDSFERI</sequence>
<accession>A0ABS4KCN6</accession>
<dbReference type="PANTHER" id="PTHR11088">
    <property type="entry name" value="TRNA DIMETHYLALLYLTRANSFERASE"/>
    <property type="match status" value="1"/>
</dbReference>
<keyword evidence="4 10" id="KW-0808">Transferase</keyword>
<evidence type="ECO:0000256" key="4">
    <source>
        <dbReference type="ARBA" id="ARBA00022679"/>
    </source>
</evidence>